<accession>A0A6A5K4M0</accession>
<evidence type="ECO:0000256" key="1">
    <source>
        <dbReference type="ARBA" id="ARBA00004141"/>
    </source>
</evidence>
<feature type="transmembrane region" description="Helical" evidence="7">
    <location>
        <begin position="318"/>
        <end position="343"/>
    </location>
</feature>
<organism evidence="9 10">
    <name type="scientific">Decorospora gaudefroyi</name>
    <dbReference type="NCBI Taxonomy" id="184978"/>
    <lineage>
        <taxon>Eukaryota</taxon>
        <taxon>Fungi</taxon>
        <taxon>Dikarya</taxon>
        <taxon>Ascomycota</taxon>
        <taxon>Pezizomycotina</taxon>
        <taxon>Dothideomycetes</taxon>
        <taxon>Pleosporomycetidae</taxon>
        <taxon>Pleosporales</taxon>
        <taxon>Pleosporineae</taxon>
        <taxon>Pleosporaceae</taxon>
        <taxon>Decorospora</taxon>
    </lineage>
</organism>
<feature type="transmembrane region" description="Helical" evidence="7">
    <location>
        <begin position="114"/>
        <end position="137"/>
    </location>
</feature>
<keyword evidence="4 7" id="KW-1133">Transmembrane helix</keyword>
<name>A0A6A5K4M0_9PLEO</name>
<dbReference type="PANTHER" id="PTHR23501">
    <property type="entry name" value="MAJOR FACILITATOR SUPERFAMILY"/>
    <property type="match status" value="1"/>
</dbReference>
<evidence type="ECO:0000259" key="8">
    <source>
        <dbReference type="PROSITE" id="PS50850"/>
    </source>
</evidence>
<dbReference type="AlphaFoldDB" id="A0A6A5K4M0"/>
<feature type="transmembrane region" description="Helical" evidence="7">
    <location>
        <begin position="182"/>
        <end position="201"/>
    </location>
</feature>
<dbReference type="Gene3D" id="1.20.1250.20">
    <property type="entry name" value="MFS general substrate transporter like domains"/>
    <property type="match status" value="2"/>
</dbReference>
<dbReference type="FunFam" id="1.20.1250.20:FF:000196">
    <property type="entry name" value="MFS toxin efflux pump (AflT)"/>
    <property type="match status" value="1"/>
</dbReference>
<keyword evidence="10" id="KW-1185">Reference proteome</keyword>
<sequence length="554" mass="59219">MSNQEKTNSADASKSSLHDESHSEKHETEVVVNSTAESEDAPAEGYPQGLHLVILVVAVNMAIFLASLDQTIIGTAIPKITDEFHGLRQVSWYGSAYFMCLGGFQSVWGKAMRFFPLKITFITTVLIFELGSLICGVSPNSTAFIVGRAIAGVGGAGITTGATVILALSAEPAKRPTLMGTMGLSYCLAFLLGPIVGGAFSESVTWRWCFYINLPIGGVSLALVYVFFKTPSTAKVEEATLSEKLRHMDPIGVMLAMGAIISFILALQYGGVSYAWNSSMVIGLLVGFVVILLTLAGWEYSQGDYAMLPRRLFQRRSLWAGSLFQFHFVGCYFLLLFYLPIYFQSINGDSAIMSGVHNLPMVISACLFIIMGGVAVEKTQFATPYMTGGAALATVATGLLYTLDVGTSTGRWVGYQILVGAALAFPFQNALNIVQSDTPPRDISTVTSSLYFFQILGGAFSISAAQSAFVNRLIHSLAVNAPGINPQKVIITGASELRAVFTAEQLPGVLQAYMDGLKAAFAVGIGMAGMAFIASFLSPWKRLYVKPGEGAAIA</sequence>
<evidence type="ECO:0000256" key="4">
    <source>
        <dbReference type="ARBA" id="ARBA00022989"/>
    </source>
</evidence>
<evidence type="ECO:0000256" key="7">
    <source>
        <dbReference type="SAM" id="Phobius"/>
    </source>
</evidence>
<dbReference type="Pfam" id="PF07690">
    <property type="entry name" value="MFS_1"/>
    <property type="match status" value="1"/>
</dbReference>
<feature type="compositionally biased region" description="Basic and acidic residues" evidence="6">
    <location>
        <begin position="16"/>
        <end position="29"/>
    </location>
</feature>
<dbReference type="PANTHER" id="PTHR23501:SF177">
    <property type="entry name" value="MAJOR FACILITATOR SUPERFAMILY (MFS) PROFILE DOMAIN-CONTAINING PROTEIN-RELATED"/>
    <property type="match status" value="1"/>
</dbReference>
<feature type="transmembrane region" description="Helical" evidence="7">
    <location>
        <begin position="382"/>
        <end position="401"/>
    </location>
</feature>
<dbReference type="PROSITE" id="PS50850">
    <property type="entry name" value="MFS"/>
    <property type="match status" value="1"/>
</dbReference>
<dbReference type="GO" id="GO:0022857">
    <property type="term" value="F:transmembrane transporter activity"/>
    <property type="evidence" value="ECO:0007669"/>
    <property type="project" value="InterPro"/>
</dbReference>
<dbReference type="SUPFAM" id="SSF103473">
    <property type="entry name" value="MFS general substrate transporter"/>
    <property type="match status" value="2"/>
</dbReference>
<gene>
    <name evidence="9" type="ORF">BDW02DRAFT_536610</name>
</gene>
<evidence type="ECO:0000256" key="5">
    <source>
        <dbReference type="ARBA" id="ARBA00023136"/>
    </source>
</evidence>
<dbReference type="InterPro" id="IPR011701">
    <property type="entry name" value="MFS"/>
</dbReference>
<dbReference type="OrthoDB" id="10021397at2759"/>
<feature type="transmembrane region" description="Helical" evidence="7">
    <location>
        <begin position="413"/>
        <end position="431"/>
    </location>
</feature>
<dbReference type="InterPro" id="IPR020846">
    <property type="entry name" value="MFS_dom"/>
</dbReference>
<dbReference type="CDD" id="cd17502">
    <property type="entry name" value="MFS_Azr1_MDR_like"/>
    <property type="match status" value="1"/>
</dbReference>
<keyword evidence="3 7" id="KW-0812">Transmembrane</keyword>
<keyword evidence="2" id="KW-0813">Transport</keyword>
<feature type="transmembrane region" description="Helical" evidence="7">
    <location>
        <begin position="279"/>
        <end position="298"/>
    </location>
</feature>
<feature type="domain" description="Major facilitator superfamily (MFS) profile" evidence="8">
    <location>
        <begin position="55"/>
        <end position="554"/>
    </location>
</feature>
<dbReference type="Proteomes" id="UP000800040">
    <property type="component" value="Unassembled WGS sequence"/>
</dbReference>
<feature type="transmembrane region" description="Helical" evidence="7">
    <location>
        <begin position="90"/>
        <end position="108"/>
    </location>
</feature>
<feature type="transmembrane region" description="Helical" evidence="7">
    <location>
        <begin position="149"/>
        <end position="170"/>
    </location>
</feature>
<proteinExistence type="predicted"/>
<feature type="transmembrane region" description="Helical" evidence="7">
    <location>
        <begin position="248"/>
        <end position="267"/>
    </location>
</feature>
<feature type="transmembrane region" description="Helical" evidence="7">
    <location>
        <begin position="355"/>
        <end position="376"/>
    </location>
</feature>
<feature type="transmembrane region" description="Helical" evidence="7">
    <location>
        <begin position="451"/>
        <end position="470"/>
    </location>
</feature>
<feature type="transmembrane region" description="Helical" evidence="7">
    <location>
        <begin position="519"/>
        <end position="537"/>
    </location>
</feature>
<feature type="transmembrane region" description="Helical" evidence="7">
    <location>
        <begin position="49"/>
        <end position="69"/>
    </location>
</feature>
<feature type="transmembrane region" description="Helical" evidence="7">
    <location>
        <begin position="208"/>
        <end position="228"/>
    </location>
</feature>
<evidence type="ECO:0000313" key="9">
    <source>
        <dbReference type="EMBL" id="KAF1829262.1"/>
    </source>
</evidence>
<evidence type="ECO:0000256" key="3">
    <source>
        <dbReference type="ARBA" id="ARBA00022692"/>
    </source>
</evidence>
<feature type="compositionally biased region" description="Polar residues" evidence="6">
    <location>
        <begin position="1"/>
        <end position="15"/>
    </location>
</feature>
<evidence type="ECO:0000313" key="10">
    <source>
        <dbReference type="Proteomes" id="UP000800040"/>
    </source>
</evidence>
<dbReference type="InterPro" id="IPR036259">
    <property type="entry name" value="MFS_trans_sf"/>
</dbReference>
<evidence type="ECO:0000256" key="2">
    <source>
        <dbReference type="ARBA" id="ARBA00022448"/>
    </source>
</evidence>
<dbReference type="GO" id="GO:0005886">
    <property type="term" value="C:plasma membrane"/>
    <property type="evidence" value="ECO:0007669"/>
    <property type="project" value="TreeGrafter"/>
</dbReference>
<reference evidence="9" key="1">
    <citation type="submission" date="2020-01" db="EMBL/GenBank/DDBJ databases">
        <authorList>
            <consortium name="DOE Joint Genome Institute"/>
            <person name="Haridas S."/>
            <person name="Albert R."/>
            <person name="Binder M."/>
            <person name="Bloem J."/>
            <person name="Labutti K."/>
            <person name="Salamov A."/>
            <person name="Andreopoulos B."/>
            <person name="Baker S.E."/>
            <person name="Barry K."/>
            <person name="Bills G."/>
            <person name="Bluhm B.H."/>
            <person name="Cannon C."/>
            <person name="Castanera R."/>
            <person name="Culley D.E."/>
            <person name="Daum C."/>
            <person name="Ezra D."/>
            <person name="Gonzalez J.B."/>
            <person name="Henrissat B."/>
            <person name="Kuo A."/>
            <person name="Liang C."/>
            <person name="Lipzen A."/>
            <person name="Lutzoni F."/>
            <person name="Magnuson J."/>
            <person name="Mondo S."/>
            <person name="Nolan M."/>
            <person name="Ohm R."/>
            <person name="Pangilinan J."/>
            <person name="Park H.-J."/>
            <person name="Ramirez L."/>
            <person name="Alfaro M."/>
            <person name="Sun H."/>
            <person name="Tritt A."/>
            <person name="Yoshinaga Y."/>
            <person name="Zwiers L.-H."/>
            <person name="Turgeon B.G."/>
            <person name="Goodwin S.B."/>
            <person name="Spatafora J.W."/>
            <person name="Crous P.W."/>
            <person name="Grigoriev I.V."/>
        </authorList>
    </citation>
    <scope>NUCLEOTIDE SEQUENCE</scope>
    <source>
        <strain evidence="9">P77</strain>
    </source>
</reference>
<protein>
    <submittedName>
        <fullName evidence="9">MFS gliotoxin efflux transporter glia</fullName>
    </submittedName>
</protein>
<dbReference type="FunFam" id="1.20.1720.10:FF:000012">
    <property type="entry name" value="MFS toxin efflux pump (AflT)"/>
    <property type="match status" value="1"/>
</dbReference>
<evidence type="ECO:0000256" key="6">
    <source>
        <dbReference type="SAM" id="MobiDB-lite"/>
    </source>
</evidence>
<dbReference type="EMBL" id="ML975455">
    <property type="protein sequence ID" value="KAF1829262.1"/>
    <property type="molecule type" value="Genomic_DNA"/>
</dbReference>
<feature type="region of interest" description="Disordered" evidence="6">
    <location>
        <begin position="1"/>
        <end position="42"/>
    </location>
</feature>
<comment type="subcellular location">
    <subcellularLocation>
        <location evidence="1">Membrane</location>
        <topology evidence="1">Multi-pass membrane protein</topology>
    </subcellularLocation>
</comment>
<keyword evidence="5 7" id="KW-0472">Membrane</keyword>